<dbReference type="PANTHER" id="PTHR30537">
    <property type="entry name" value="HTH-TYPE TRANSCRIPTIONAL REGULATOR"/>
    <property type="match status" value="1"/>
</dbReference>
<dbReference type="InterPro" id="IPR036390">
    <property type="entry name" value="WH_DNA-bd_sf"/>
</dbReference>
<keyword evidence="4" id="KW-0804">Transcription</keyword>
<dbReference type="InterPro" id="IPR058163">
    <property type="entry name" value="LysR-type_TF_proteobact-type"/>
</dbReference>
<dbReference type="InterPro" id="IPR036388">
    <property type="entry name" value="WH-like_DNA-bd_sf"/>
</dbReference>
<keyword evidence="2" id="KW-0805">Transcription regulation</keyword>
<sequence length="294" mass="32701">MNLDGIDVFVKVIQTGSFTAAAKALRMPTTTVSSKVAYLESRLGVTLIQRTTRKLQLTQAGTIFFKRCVIALEEIEAGENELSIGKTEPEGTLKISTVAELGHTILPDLIRGYLQQYPKMNIELILTPRVVDLVGEGIDLAIRYGQLKDSSLRAKKIVDVDFSLWASPEYIKKHGMPKNGRDLKKHTIIRFTAWSPTLRFSHDKEVIEVATSAKIVVDDLSTVKEFAVGGDGIGIIPSFMGKREAKHKHLVQVASGLSWGTVPLSFVYPPQRFVSLKVQSFMNWVEKNKSKVFN</sequence>
<evidence type="ECO:0000256" key="2">
    <source>
        <dbReference type="ARBA" id="ARBA00023015"/>
    </source>
</evidence>
<evidence type="ECO:0000313" key="6">
    <source>
        <dbReference type="EMBL" id="WPU64829.1"/>
    </source>
</evidence>
<dbReference type="SUPFAM" id="SSF46785">
    <property type="entry name" value="Winged helix' DNA-binding domain"/>
    <property type="match status" value="1"/>
</dbReference>
<dbReference type="InterPro" id="IPR000847">
    <property type="entry name" value="LysR_HTH_N"/>
</dbReference>
<dbReference type="FunFam" id="1.10.10.10:FF:000001">
    <property type="entry name" value="LysR family transcriptional regulator"/>
    <property type="match status" value="1"/>
</dbReference>
<proteinExistence type="inferred from homology"/>
<name>A0AAX4HNG5_9BACT</name>
<dbReference type="PROSITE" id="PS50931">
    <property type="entry name" value="HTH_LYSR"/>
    <property type="match status" value="1"/>
</dbReference>
<evidence type="ECO:0000313" key="7">
    <source>
        <dbReference type="Proteomes" id="UP001324634"/>
    </source>
</evidence>
<evidence type="ECO:0000256" key="3">
    <source>
        <dbReference type="ARBA" id="ARBA00023125"/>
    </source>
</evidence>
<gene>
    <name evidence="6" type="ORF">SOO65_19225</name>
</gene>
<keyword evidence="7" id="KW-1185">Reference proteome</keyword>
<evidence type="ECO:0000256" key="1">
    <source>
        <dbReference type="ARBA" id="ARBA00009437"/>
    </source>
</evidence>
<dbReference type="GO" id="GO:0003700">
    <property type="term" value="F:DNA-binding transcription factor activity"/>
    <property type="evidence" value="ECO:0007669"/>
    <property type="project" value="InterPro"/>
</dbReference>
<comment type="similarity">
    <text evidence="1">Belongs to the LysR transcriptional regulatory family.</text>
</comment>
<accession>A0AAX4HNG5</accession>
<dbReference type="Gene3D" id="1.10.10.10">
    <property type="entry name" value="Winged helix-like DNA-binding domain superfamily/Winged helix DNA-binding domain"/>
    <property type="match status" value="1"/>
</dbReference>
<dbReference type="RefSeq" id="WP_321394383.1">
    <property type="nucleotide sequence ID" value="NZ_CP139487.1"/>
</dbReference>
<dbReference type="PANTHER" id="PTHR30537:SF5">
    <property type="entry name" value="HTH-TYPE TRANSCRIPTIONAL ACTIVATOR TTDR-RELATED"/>
    <property type="match status" value="1"/>
</dbReference>
<reference evidence="6 7" key="1">
    <citation type="submission" date="2023-11" db="EMBL/GenBank/DDBJ databases">
        <title>Peredibacter starrii A3.12.</title>
        <authorList>
            <person name="Mitchell R.J."/>
        </authorList>
    </citation>
    <scope>NUCLEOTIDE SEQUENCE [LARGE SCALE GENOMIC DNA]</scope>
    <source>
        <strain evidence="6 7">A3.12</strain>
    </source>
</reference>
<keyword evidence="3" id="KW-0238">DNA-binding</keyword>
<organism evidence="6 7">
    <name type="scientific">Peredibacter starrii</name>
    <dbReference type="NCBI Taxonomy" id="28202"/>
    <lineage>
        <taxon>Bacteria</taxon>
        <taxon>Pseudomonadati</taxon>
        <taxon>Bdellovibrionota</taxon>
        <taxon>Bacteriovoracia</taxon>
        <taxon>Bacteriovoracales</taxon>
        <taxon>Bacteriovoracaceae</taxon>
        <taxon>Peredibacter</taxon>
    </lineage>
</organism>
<dbReference type="Pfam" id="PF03466">
    <property type="entry name" value="LysR_substrate"/>
    <property type="match status" value="1"/>
</dbReference>
<dbReference type="CDD" id="cd08422">
    <property type="entry name" value="PBP2_CrgA_like"/>
    <property type="match status" value="1"/>
</dbReference>
<dbReference type="Proteomes" id="UP001324634">
    <property type="component" value="Chromosome"/>
</dbReference>
<dbReference type="Gene3D" id="3.40.190.290">
    <property type="match status" value="1"/>
</dbReference>
<evidence type="ECO:0000256" key="4">
    <source>
        <dbReference type="ARBA" id="ARBA00023163"/>
    </source>
</evidence>
<dbReference type="KEGG" id="psti:SOO65_19225"/>
<feature type="domain" description="HTH lysR-type" evidence="5">
    <location>
        <begin position="1"/>
        <end position="58"/>
    </location>
</feature>
<dbReference type="Pfam" id="PF00126">
    <property type="entry name" value="HTH_1"/>
    <property type="match status" value="1"/>
</dbReference>
<protein>
    <submittedName>
        <fullName evidence="6">LysR family transcriptional regulator</fullName>
    </submittedName>
</protein>
<dbReference type="InterPro" id="IPR005119">
    <property type="entry name" value="LysR_subst-bd"/>
</dbReference>
<dbReference type="EMBL" id="CP139487">
    <property type="protein sequence ID" value="WPU64829.1"/>
    <property type="molecule type" value="Genomic_DNA"/>
</dbReference>
<dbReference type="GO" id="GO:0003677">
    <property type="term" value="F:DNA binding"/>
    <property type="evidence" value="ECO:0007669"/>
    <property type="project" value="UniProtKB-KW"/>
</dbReference>
<dbReference type="AlphaFoldDB" id="A0AAX4HNG5"/>
<evidence type="ECO:0000259" key="5">
    <source>
        <dbReference type="PROSITE" id="PS50931"/>
    </source>
</evidence>
<dbReference type="SUPFAM" id="SSF53850">
    <property type="entry name" value="Periplasmic binding protein-like II"/>
    <property type="match status" value="1"/>
</dbReference>